<proteinExistence type="predicted"/>
<dbReference type="EMBL" id="AUZX01010067">
    <property type="protein sequence ID" value="EQD49321.1"/>
    <property type="molecule type" value="Genomic_DNA"/>
</dbReference>
<protein>
    <submittedName>
        <fullName evidence="1">Uncharacterized protein</fullName>
    </submittedName>
</protein>
<gene>
    <name evidence="1" type="ORF">B1A_13732</name>
</gene>
<evidence type="ECO:0000313" key="1">
    <source>
        <dbReference type="EMBL" id="EQD49321.1"/>
    </source>
</evidence>
<accession>T0ZLV3</accession>
<feature type="non-terminal residue" evidence="1">
    <location>
        <position position="38"/>
    </location>
</feature>
<reference evidence="1" key="1">
    <citation type="submission" date="2013-08" db="EMBL/GenBank/DDBJ databases">
        <authorList>
            <person name="Mendez C."/>
            <person name="Richter M."/>
            <person name="Ferrer M."/>
            <person name="Sanchez J."/>
        </authorList>
    </citation>
    <scope>NUCLEOTIDE SEQUENCE</scope>
</reference>
<organism evidence="1">
    <name type="scientific">mine drainage metagenome</name>
    <dbReference type="NCBI Taxonomy" id="410659"/>
    <lineage>
        <taxon>unclassified sequences</taxon>
        <taxon>metagenomes</taxon>
        <taxon>ecological metagenomes</taxon>
    </lineage>
</organism>
<comment type="caution">
    <text evidence="1">The sequence shown here is derived from an EMBL/GenBank/DDBJ whole genome shotgun (WGS) entry which is preliminary data.</text>
</comment>
<dbReference type="AlphaFoldDB" id="T0ZLV3"/>
<sequence length="38" mass="4569">MTIVEDHLPGYFQEYQKLFPIETARNQEEAIHNRESFS</sequence>
<reference evidence="1" key="2">
    <citation type="journal article" date="2014" name="ISME J.">
        <title>Microbial stratification in low pH oxic and suboxic macroscopic growths along an acid mine drainage.</title>
        <authorList>
            <person name="Mendez-Garcia C."/>
            <person name="Mesa V."/>
            <person name="Sprenger R.R."/>
            <person name="Richter M."/>
            <person name="Diez M.S."/>
            <person name="Solano J."/>
            <person name="Bargiela R."/>
            <person name="Golyshina O.V."/>
            <person name="Manteca A."/>
            <person name="Ramos J.L."/>
            <person name="Gallego J.R."/>
            <person name="Llorente I."/>
            <person name="Martins Dos Santos V.A."/>
            <person name="Jensen O.N."/>
            <person name="Pelaez A.I."/>
            <person name="Sanchez J."/>
            <person name="Ferrer M."/>
        </authorList>
    </citation>
    <scope>NUCLEOTIDE SEQUENCE</scope>
</reference>
<name>T0ZLV3_9ZZZZ</name>